<feature type="region of interest" description="Disordered" evidence="16">
    <location>
        <begin position="1583"/>
        <end position="1634"/>
    </location>
</feature>
<dbReference type="InterPro" id="IPR002464">
    <property type="entry name" value="DNA/RNA_helicase_DEAH_CS"/>
</dbReference>
<dbReference type="GO" id="GO:0003678">
    <property type="term" value="F:DNA helicase activity"/>
    <property type="evidence" value="ECO:0007669"/>
    <property type="project" value="UniProtKB-EC"/>
</dbReference>
<evidence type="ECO:0000259" key="17">
    <source>
        <dbReference type="PROSITE" id="PS51192"/>
    </source>
</evidence>
<comment type="subcellular location">
    <subcellularLocation>
        <location evidence="1">Nucleus</location>
    </subcellularLocation>
</comment>
<comment type="subunit">
    <text evidence="3">Component of the SWR1 chromatin-remodeling complex.</text>
</comment>
<feature type="compositionally biased region" description="Basic and acidic residues" evidence="16">
    <location>
        <begin position="1583"/>
        <end position="1595"/>
    </location>
</feature>
<feature type="compositionally biased region" description="Basic and acidic residues" evidence="16">
    <location>
        <begin position="663"/>
        <end position="672"/>
    </location>
</feature>
<reference evidence="20" key="1">
    <citation type="submission" date="2015-01" db="EMBL/GenBank/DDBJ databases">
        <title>The Genome Sequence of Cladophialophora bantiana CBS 173.52.</title>
        <authorList>
            <consortium name="The Broad Institute Genomics Platform"/>
            <person name="Cuomo C."/>
            <person name="de Hoog S."/>
            <person name="Gorbushina A."/>
            <person name="Stielow B."/>
            <person name="Teixiera M."/>
            <person name="Abouelleil A."/>
            <person name="Chapman S.B."/>
            <person name="Priest M."/>
            <person name="Young S.K."/>
            <person name="Wortman J."/>
            <person name="Nusbaum C."/>
            <person name="Birren B."/>
        </authorList>
    </citation>
    <scope>NUCLEOTIDE SEQUENCE [LARGE SCALE GENOMIC DNA]</scope>
    <source>
        <strain evidence="20">CBS 173.52</strain>
    </source>
</reference>
<dbReference type="OrthoDB" id="372624at2759"/>
<dbReference type="SMART" id="SM00490">
    <property type="entry name" value="HELICc"/>
    <property type="match status" value="1"/>
</dbReference>
<evidence type="ECO:0000256" key="11">
    <source>
        <dbReference type="ARBA" id="ARBA00023125"/>
    </source>
</evidence>
<evidence type="ECO:0000256" key="14">
    <source>
        <dbReference type="ARBA" id="ARBA00023242"/>
    </source>
</evidence>
<keyword evidence="14" id="KW-0539">Nucleus</keyword>
<dbReference type="InterPro" id="IPR027417">
    <property type="entry name" value="P-loop_NTPase"/>
</dbReference>
<comment type="catalytic activity">
    <reaction evidence="15">
        <text>ATP + H2O = ADP + phosphate + H(+)</text>
        <dbReference type="Rhea" id="RHEA:13065"/>
        <dbReference type="ChEBI" id="CHEBI:15377"/>
        <dbReference type="ChEBI" id="CHEBI:15378"/>
        <dbReference type="ChEBI" id="CHEBI:30616"/>
        <dbReference type="ChEBI" id="CHEBI:43474"/>
        <dbReference type="ChEBI" id="CHEBI:456216"/>
        <dbReference type="EC" id="3.6.4.12"/>
    </reaction>
</comment>
<evidence type="ECO:0000256" key="4">
    <source>
        <dbReference type="ARBA" id="ARBA00012551"/>
    </source>
</evidence>
<evidence type="ECO:0000256" key="9">
    <source>
        <dbReference type="ARBA" id="ARBA00022853"/>
    </source>
</evidence>
<feature type="compositionally biased region" description="Basic and acidic residues" evidence="16">
    <location>
        <begin position="346"/>
        <end position="367"/>
    </location>
</feature>
<dbReference type="PANTHER" id="PTHR45685">
    <property type="entry name" value="HELICASE SRCAP-RELATED"/>
    <property type="match status" value="1"/>
</dbReference>
<feature type="compositionally biased region" description="Basic and acidic residues" evidence="16">
    <location>
        <begin position="1673"/>
        <end position="1683"/>
    </location>
</feature>
<dbReference type="GO" id="GO:0000812">
    <property type="term" value="C:Swr1 complex"/>
    <property type="evidence" value="ECO:0007669"/>
    <property type="project" value="TreeGrafter"/>
</dbReference>
<keyword evidence="6" id="KW-0378">Hydrolase</keyword>
<feature type="compositionally biased region" description="Acidic residues" evidence="16">
    <location>
        <begin position="594"/>
        <end position="638"/>
    </location>
</feature>
<organism evidence="20 21">
    <name type="scientific">Cladophialophora bantiana (strain ATCC 10958 / CBS 173.52 / CDC B-1940 / NIH 8579)</name>
    <name type="common">Xylohypha bantiana</name>
    <dbReference type="NCBI Taxonomy" id="1442370"/>
    <lineage>
        <taxon>Eukaryota</taxon>
        <taxon>Fungi</taxon>
        <taxon>Dikarya</taxon>
        <taxon>Ascomycota</taxon>
        <taxon>Pezizomycotina</taxon>
        <taxon>Eurotiomycetes</taxon>
        <taxon>Chaetothyriomycetidae</taxon>
        <taxon>Chaetothyriales</taxon>
        <taxon>Herpotrichiellaceae</taxon>
        <taxon>Cladophialophora</taxon>
    </lineage>
</organism>
<dbReference type="HOGENOM" id="CLU_000315_24_2_1"/>
<dbReference type="RefSeq" id="XP_016616963.1">
    <property type="nucleotide sequence ID" value="XM_016766665.1"/>
</dbReference>
<gene>
    <name evidence="20" type="ORF">Z519_08938</name>
</gene>
<dbReference type="InterPro" id="IPR014012">
    <property type="entry name" value="HSA_dom"/>
</dbReference>
<dbReference type="Pfam" id="PF07529">
    <property type="entry name" value="HSA"/>
    <property type="match status" value="1"/>
</dbReference>
<feature type="region of interest" description="Disordered" evidence="16">
    <location>
        <begin position="53"/>
        <end position="307"/>
    </location>
</feature>
<keyword evidence="10" id="KW-0805">Transcription regulation</keyword>
<feature type="compositionally biased region" description="Basic and acidic residues" evidence="16">
    <location>
        <begin position="197"/>
        <end position="208"/>
    </location>
</feature>
<dbReference type="GO" id="GO:0042393">
    <property type="term" value="F:histone binding"/>
    <property type="evidence" value="ECO:0007669"/>
    <property type="project" value="TreeGrafter"/>
</dbReference>
<feature type="compositionally biased region" description="Acidic residues" evidence="16">
    <location>
        <begin position="536"/>
        <end position="561"/>
    </location>
</feature>
<keyword evidence="12" id="KW-0010">Activator</keyword>
<dbReference type="Pfam" id="PF00176">
    <property type="entry name" value="SNF2-rel_dom"/>
    <property type="match status" value="1"/>
</dbReference>
<feature type="region of interest" description="Disordered" evidence="16">
    <location>
        <begin position="517"/>
        <end position="725"/>
    </location>
</feature>
<dbReference type="PROSITE" id="PS00690">
    <property type="entry name" value="DEAH_ATP_HELICASE"/>
    <property type="match status" value="1"/>
</dbReference>
<feature type="region of interest" description="Disordered" evidence="16">
    <location>
        <begin position="743"/>
        <end position="793"/>
    </location>
</feature>
<evidence type="ECO:0000313" key="20">
    <source>
        <dbReference type="EMBL" id="KIW90294.1"/>
    </source>
</evidence>
<feature type="compositionally biased region" description="Basic and acidic residues" evidence="16">
    <location>
        <begin position="142"/>
        <end position="151"/>
    </location>
</feature>
<feature type="compositionally biased region" description="Basic and acidic residues" evidence="16">
    <location>
        <begin position="70"/>
        <end position="92"/>
    </location>
</feature>
<evidence type="ECO:0000256" key="13">
    <source>
        <dbReference type="ARBA" id="ARBA00023163"/>
    </source>
</evidence>
<protein>
    <recommendedName>
        <fullName evidence="4">DNA helicase</fullName>
        <ecNumber evidence="4">3.6.4.12</ecNumber>
    </recommendedName>
</protein>
<keyword evidence="9" id="KW-0156">Chromatin regulator</keyword>
<dbReference type="PANTHER" id="PTHR45685:SF1">
    <property type="entry name" value="HELICASE SRCAP"/>
    <property type="match status" value="1"/>
</dbReference>
<feature type="domain" description="Helicase ATP-binding" evidence="17">
    <location>
        <begin position="820"/>
        <end position="985"/>
    </location>
</feature>
<feature type="domain" description="HSA" evidence="19">
    <location>
        <begin position="388"/>
        <end position="463"/>
    </location>
</feature>
<feature type="compositionally biased region" description="Low complexity" evidence="16">
    <location>
        <begin position="755"/>
        <end position="766"/>
    </location>
</feature>
<evidence type="ECO:0000259" key="18">
    <source>
        <dbReference type="PROSITE" id="PS51194"/>
    </source>
</evidence>
<dbReference type="InterPro" id="IPR001650">
    <property type="entry name" value="Helicase_C-like"/>
</dbReference>
<dbReference type="PROSITE" id="PS51192">
    <property type="entry name" value="HELICASE_ATP_BIND_1"/>
    <property type="match status" value="1"/>
</dbReference>
<dbReference type="PROSITE" id="PS51194">
    <property type="entry name" value="HELICASE_CTER"/>
    <property type="match status" value="1"/>
</dbReference>
<keyword evidence="21" id="KW-1185">Reference proteome</keyword>
<evidence type="ECO:0000256" key="12">
    <source>
        <dbReference type="ARBA" id="ARBA00023159"/>
    </source>
</evidence>
<keyword evidence="5" id="KW-0547">Nucleotide-binding</keyword>
<evidence type="ECO:0000256" key="6">
    <source>
        <dbReference type="ARBA" id="ARBA00022801"/>
    </source>
</evidence>
<dbReference type="GO" id="GO:0003677">
    <property type="term" value="F:DNA binding"/>
    <property type="evidence" value="ECO:0007669"/>
    <property type="project" value="UniProtKB-KW"/>
</dbReference>
<evidence type="ECO:0000256" key="2">
    <source>
        <dbReference type="ARBA" id="ARBA00009220"/>
    </source>
</evidence>
<proteinExistence type="inferred from homology"/>
<feature type="region of interest" description="Disordered" evidence="16">
    <location>
        <begin position="344"/>
        <end position="367"/>
    </location>
</feature>
<evidence type="ECO:0000256" key="1">
    <source>
        <dbReference type="ARBA" id="ARBA00004123"/>
    </source>
</evidence>
<dbReference type="GO" id="GO:0016887">
    <property type="term" value="F:ATP hydrolysis activity"/>
    <property type="evidence" value="ECO:0007669"/>
    <property type="project" value="TreeGrafter"/>
</dbReference>
<dbReference type="FunFam" id="3.40.50.300:FF:000655">
    <property type="entry name" value="Protein PHOTOPERIOD-INDEPENDENT EARLY FLOWERING 1"/>
    <property type="match status" value="1"/>
</dbReference>
<dbReference type="FunFam" id="3.40.50.10810:FF:000005">
    <property type="entry name" value="Photoperiod-independent early flowering 1"/>
    <property type="match status" value="1"/>
</dbReference>
<evidence type="ECO:0000256" key="15">
    <source>
        <dbReference type="ARBA" id="ARBA00047995"/>
    </source>
</evidence>
<evidence type="ECO:0000256" key="7">
    <source>
        <dbReference type="ARBA" id="ARBA00022806"/>
    </source>
</evidence>
<evidence type="ECO:0000256" key="3">
    <source>
        <dbReference type="ARBA" id="ARBA00011826"/>
    </source>
</evidence>
<name>A0A0D2I084_CLAB1</name>
<dbReference type="SMART" id="SM00487">
    <property type="entry name" value="DEXDc"/>
    <property type="match status" value="1"/>
</dbReference>
<dbReference type="InterPro" id="IPR038718">
    <property type="entry name" value="SNF2-like_sf"/>
</dbReference>
<evidence type="ECO:0000256" key="5">
    <source>
        <dbReference type="ARBA" id="ARBA00022741"/>
    </source>
</evidence>
<dbReference type="GO" id="GO:0005524">
    <property type="term" value="F:ATP binding"/>
    <property type="evidence" value="ECO:0007669"/>
    <property type="project" value="UniProtKB-KW"/>
</dbReference>
<keyword evidence="8" id="KW-0067">ATP-binding</keyword>
<dbReference type="InterPro" id="IPR050520">
    <property type="entry name" value="INO80/SWR1_helicase"/>
</dbReference>
<dbReference type="Gene3D" id="3.40.50.10810">
    <property type="entry name" value="Tandem AAA-ATPase domain"/>
    <property type="match status" value="1"/>
</dbReference>
<evidence type="ECO:0000256" key="8">
    <source>
        <dbReference type="ARBA" id="ARBA00022840"/>
    </source>
</evidence>
<dbReference type="InterPro" id="IPR000330">
    <property type="entry name" value="SNF2_N"/>
</dbReference>
<dbReference type="Pfam" id="PF00271">
    <property type="entry name" value="Helicase_C"/>
    <property type="match status" value="1"/>
</dbReference>
<dbReference type="Gene3D" id="1.20.120.850">
    <property type="entry name" value="SWI2/SNF2 ATPases, N-terminal domain"/>
    <property type="match status" value="1"/>
</dbReference>
<dbReference type="GeneID" id="27701866"/>
<dbReference type="VEuPathDB" id="FungiDB:Z519_08938"/>
<keyword evidence="13" id="KW-0804">Transcription</keyword>
<dbReference type="Proteomes" id="UP000053789">
    <property type="component" value="Unassembled WGS sequence"/>
</dbReference>
<keyword evidence="7" id="KW-0347">Helicase</keyword>
<evidence type="ECO:0000313" key="21">
    <source>
        <dbReference type="Proteomes" id="UP000053789"/>
    </source>
</evidence>
<feature type="compositionally biased region" description="Polar residues" evidence="16">
    <location>
        <begin position="1599"/>
        <end position="1612"/>
    </location>
</feature>
<feature type="compositionally biased region" description="Polar residues" evidence="16">
    <location>
        <begin position="292"/>
        <end position="301"/>
    </location>
</feature>
<dbReference type="EMBL" id="KN846993">
    <property type="protein sequence ID" value="KIW90294.1"/>
    <property type="molecule type" value="Genomic_DNA"/>
</dbReference>
<dbReference type="Gene3D" id="3.40.50.300">
    <property type="entry name" value="P-loop containing nucleotide triphosphate hydrolases"/>
    <property type="match status" value="1"/>
</dbReference>
<dbReference type="EC" id="3.6.4.12" evidence="4"/>
<dbReference type="InterPro" id="IPR014001">
    <property type="entry name" value="Helicase_ATP-bd"/>
</dbReference>
<dbReference type="PROSITE" id="PS51204">
    <property type="entry name" value="HSA"/>
    <property type="match status" value="1"/>
</dbReference>
<feature type="domain" description="Helicase C-terminal" evidence="18">
    <location>
        <begin position="1374"/>
        <end position="1524"/>
    </location>
</feature>
<evidence type="ECO:0000256" key="10">
    <source>
        <dbReference type="ARBA" id="ARBA00023015"/>
    </source>
</evidence>
<comment type="similarity">
    <text evidence="2">Belongs to the SNF2/RAD54 helicase family. SWR1 subfamily.</text>
</comment>
<evidence type="ECO:0000259" key="19">
    <source>
        <dbReference type="PROSITE" id="PS51204"/>
    </source>
</evidence>
<dbReference type="InterPro" id="IPR049730">
    <property type="entry name" value="SNF2/RAD54-like_C"/>
</dbReference>
<dbReference type="GO" id="GO:0006338">
    <property type="term" value="P:chromatin remodeling"/>
    <property type="evidence" value="ECO:0007669"/>
    <property type="project" value="UniProtKB-ARBA"/>
</dbReference>
<feature type="compositionally biased region" description="Basic and acidic residues" evidence="16">
    <location>
        <begin position="53"/>
        <end position="62"/>
    </location>
</feature>
<dbReference type="SUPFAM" id="SSF52540">
    <property type="entry name" value="P-loop containing nucleoside triphosphate hydrolases"/>
    <property type="match status" value="2"/>
</dbReference>
<feature type="compositionally biased region" description="Polar residues" evidence="16">
    <location>
        <begin position="236"/>
        <end position="247"/>
    </location>
</feature>
<accession>A0A0D2I084</accession>
<dbReference type="CDD" id="cd18793">
    <property type="entry name" value="SF2_C_SNF"/>
    <property type="match status" value="1"/>
</dbReference>
<sequence>MPGAAAVTAPDADSFSDRRLSIRLQHPTSRSAPSLNSTSHQLTEYLLALLDKRSTSPIRHQESPVGSSTEPHDGHDEPPAKRRKVAGSDHKPSPRPISPPWKRVVAEGPTSFIQDGRRKSGRTNIVPLDLQPQSNKRQTRSAFDKAKEERQKHAKPVYNVSARKSKIEAHVSPPVTVKRGPVPPSKSRDASQSQHHLKAEPSQRHLRDTLIISKHPHLTQPKSARHRTNAHGDTVVISNHPHSTQPKSPRHRTSAAHHPQTPPPRLSVANGDQPQTNGIVKIGQESDDDNFDTSSGLSSRGPTPPVTLRKVTFRVRLPPPSVASPANVPLPKRYASFEEFLEKDEAEPRTGEETLTRDQVEKEAVARRRVRDAQKRGSLHNKFVDALPDKQDEPRRQYAHRDHLLAHVCHFRNLLRAEHREHKRKAEILAHEAKRYVEKKQKRNKIKTAEEIEQEKRETCVAIYRTVVKDIDKLWAAVRQEVNAIRQKEYEEQQQAKMKGHLARVLDRTDQMLTRLAEQDDSMMDSGTDLSSNETTESESENSEQMSESETETESEPDDGDHDAQMSIEELKKKYGNLPDLPITDEGPLSDGKAEDEESLDQPDEDSDPETEMDSEFDTEGSGDEDENEEGESEEDETGGGLLSMLFSKKQIVDMTLGADEMDASKKEEPESRNNPLVQVLEDVPMPKGEPSEEDPTPVQNAQEELKAEATGEHNAQLEIPTAQETENAGLRDATPLFDSQIARLPSEDPGSQEPSTHPSPHTTTTKFSEPGSLSSIDVRAGSVPPVTPSEAKSVIKTPVPSLLRGTLREYQHEGLDWLADLYAHGRSGILADEMGLGKTIQSIALLAHLAEVYEVWGPHLIVVPTSVMLNWEMEFKKFLPGFKVLTYYGNLEERKQKRRGWMADDSFNVCITSYQLVLQDANSFKRRKWHYMILDEAHNIKNFRSERWQTMMTFNTRARLLLTGTPLQNNLTELWSLLFFLHYGQENEGEDDAFAGLKEWSEWFKRPVESILEHGRQALDEEDREQVAKLHKVIRPFLLRRLKADVEKQMPAKYEHVEMCRLSKRQRQLYDGFMSRAQTKETLASGNYLSIINALMQLRKVCNHPDLFETRPINTSFAMHKSAAADFEIKDFLVRRRLMSDASNDLDLDFLRLVPISEERLSMIEVIETTKRHAYNQLRDLREAQSRRVLSSSRNSIHNDNAIAWRGETRRGVLGSLENVGRRARLQELDRTMYYEAYKHHQHPIYGRGLIDQLTINTTYERLSKLSPRRVLSRFWDEDQPMQSLSLIHSVQSRSGQMQPFVDKYACITPAVVATDLYARTVTEAGAQAIREAAESTLKRDDEDDPFHLARMKLSIAFPDKRLLQYDCGKLQRLDKLLRQLQAGGHRALIFTQMTKVLDILEQFLNIHGHRYLRLDGATKIEQRQILTERFNNDTRILCFILSSRSGGLGINLTGADTVIFYDLDWNPAMDKQCTDRAHRIGQTRDVHIYRFVSEHTIESNILRKANQKQMLDDVVIQEGDFTTDYMNRMTYRDMLDENAEEDEAGKAMDRVLGNENSSIKELEQAEDQEDRVAAKVAARELQHADEGDFEDGRASATPRTQTGDARSTPASGVVPGEPFGATNTAVSQPLDDEERIHHIDEYLIQLQRYLMKDIPLGPGKDSKKGKKGRRGRDEHRVRRVR</sequence>
<feature type="region of interest" description="Disordered" evidence="16">
    <location>
        <begin position="1656"/>
        <end position="1683"/>
    </location>
</feature>
<evidence type="ECO:0000256" key="16">
    <source>
        <dbReference type="SAM" id="MobiDB-lite"/>
    </source>
</evidence>
<keyword evidence="11" id="KW-0238">DNA-binding</keyword>